<evidence type="ECO:0008006" key="3">
    <source>
        <dbReference type="Google" id="ProtNLM"/>
    </source>
</evidence>
<reference evidence="1 2" key="1">
    <citation type="submission" date="2012-05" db="EMBL/GenBank/DDBJ databases">
        <authorList>
            <person name="Weinstock G."/>
            <person name="Sodergren E."/>
            <person name="Lobos E.A."/>
            <person name="Fulton L."/>
            <person name="Fulton R."/>
            <person name="Courtney L."/>
            <person name="Fronick C."/>
            <person name="O'Laughlin M."/>
            <person name="Godfrey J."/>
            <person name="Wilson R.M."/>
            <person name="Miner T."/>
            <person name="Farmer C."/>
            <person name="Delehaunty K."/>
            <person name="Cordes M."/>
            <person name="Minx P."/>
            <person name="Tomlinson C."/>
            <person name="Chen J."/>
            <person name="Wollam A."/>
            <person name="Pepin K.H."/>
            <person name="Bhonagiri V."/>
            <person name="Zhang X."/>
            <person name="Suruliraj S."/>
            <person name="Warren W."/>
            <person name="Mitreva M."/>
            <person name="Mardis E.R."/>
            <person name="Wilson R.K."/>
        </authorList>
    </citation>
    <scope>NUCLEOTIDE SEQUENCE [LARGE SCALE GENOMIC DNA]</scope>
    <source>
        <strain evidence="1 2">F0235</strain>
    </source>
</reference>
<evidence type="ECO:0000313" key="1">
    <source>
        <dbReference type="EMBL" id="EKX91846.1"/>
    </source>
</evidence>
<dbReference type="PATRIC" id="fig|1035195.3.peg.462"/>
<organism evidence="1 2">
    <name type="scientific">Corynebacterium durum F0235</name>
    <dbReference type="NCBI Taxonomy" id="1035195"/>
    <lineage>
        <taxon>Bacteria</taxon>
        <taxon>Bacillati</taxon>
        <taxon>Actinomycetota</taxon>
        <taxon>Actinomycetes</taxon>
        <taxon>Mycobacteriales</taxon>
        <taxon>Corynebacteriaceae</taxon>
        <taxon>Corynebacterium</taxon>
    </lineage>
</organism>
<dbReference type="STRING" id="1035195.HMPREF9997_00509"/>
<comment type="caution">
    <text evidence="1">The sequence shown here is derived from an EMBL/GenBank/DDBJ whole genome shotgun (WGS) entry which is preliminary data.</text>
</comment>
<dbReference type="eggNOG" id="COG0627">
    <property type="taxonomic scope" value="Bacteria"/>
</dbReference>
<dbReference type="Proteomes" id="UP000010445">
    <property type="component" value="Unassembled WGS sequence"/>
</dbReference>
<dbReference type="Gene3D" id="3.40.50.1820">
    <property type="entry name" value="alpha/beta hydrolase"/>
    <property type="match status" value="1"/>
</dbReference>
<accession>L1MLQ1</accession>
<name>L1MLQ1_9CORY</name>
<keyword evidence="2" id="KW-1185">Reference proteome</keyword>
<dbReference type="AlphaFoldDB" id="L1MLQ1"/>
<dbReference type="HOGENOM" id="CLU_2245397_0_0_11"/>
<proteinExistence type="predicted"/>
<evidence type="ECO:0000313" key="2">
    <source>
        <dbReference type="Proteomes" id="UP000010445"/>
    </source>
</evidence>
<gene>
    <name evidence="1" type="ORF">HMPREF9997_00509</name>
</gene>
<dbReference type="InterPro" id="IPR029058">
    <property type="entry name" value="AB_hydrolase_fold"/>
</dbReference>
<dbReference type="EMBL" id="AMEM01000009">
    <property type="protein sequence ID" value="EKX91846.1"/>
    <property type="molecule type" value="Genomic_DNA"/>
</dbReference>
<protein>
    <recommendedName>
        <fullName evidence="3">Esterase</fullName>
    </recommendedName>
</protein>
<sequence>MINAEKLRGTPMYISNASGLAGPGDLWSSPRTGGDSNVVGVYVIQGGAIEGATNACTHDLKARLDAAGIGAEWNFRPTGTHQWEYWKQDLRDSWPTIARAFGME</sequence>